<dbReference type="Proteomes" id="UP001141327">
    <property type="component" value="Unassembled WGS sequence"/>
</dbReference>
<protein>
    <submittedName>
        <fullName evidence="1">Uncharacterized protein</fullName>
    </submittedName>
</protein>
<comment type="caution">
    <text evidence="1">The sequence shown here is derived from an EMBL/GenBank/DDBJ whole genome shotgun (WGS) entry which is preliminary data.</text>
</comment>
<reference evidence="1" key="1">
    <citation type="journal article" date="2022" name="bioRxiv">
        <title>Genomics of Preaxostyla Flagellates Illuminates Evolutionary Transitions and the Path Towards Mitochondrial Loss.</title>
        <authorList>
            <person name="Novak L.V.F."/>
            <person name="Treitli S.C."/>
            <person name="Pyrih J."/>
            <person name="Halakuc P."/>
            <person name="Pipaliya S.V."/>
            <person name="Vacek V."/>
            <person name="Brzon O."/>
            <person name="Soukal P."/>
            <person name="Eme L."/>
            <person name="Dacks J.B."/>
            <person name="Karnkowska A."/>
            <person name="Elias M."/>
            <person name="Hampl V."/>
        </authorList>
    </citation>
    <scope>NUCLEOTIDE SEQUENCE</scope>
    <source>
        <strain evidence="1">RCP-MX</strain>
    </source>
</reference>
<name>A0ABQ8UMW8_9EUKA</name>
<gene>
    <name evidence="1" type="ORF">PAPYR_4642</name>
</gene>
<evidence type="ECO:0000313" key="1">
    <source>
        <dbReference type="EMBL" id="KAJ4459346.1"/>
    </source>
</evidence>
<proteinExistence type="predicted"/>
<dbReference type="EMBL" id="JAPMOS010000020">
    <property type="protein sequence ID" value="KAJ4459346.1"/>
    <property type="molecule type" value="Genomic_DNA"/>
</dbReference>
<organism evidence="1 2">
    <name type="scientific">Paratrimastix pyriformis</name>
    <dbReference type="NCBI Taxonomy" id="342808"/>
    <lineage>
        <taxon>Eukaryota</taxon>
        <taxon>Metamonada</taxon>
        <taxon>Preaxostyla</taxon>
        <taxon>Paratrimastigidae</taxon>
        <taxon>Paratrimastix</taxon>
    </lineage>
</organism>
<sequence>MIDRRLFEAPRFVALNPGTWVEFAPEEQETESHFIPRDRAPAFFSAKKRLFFDARCSKLAKVIPLAINSSDGVVIRLLVLNGMPLSGKSSTLKVGVCYCGSVTRESDYFRQANEFMGTDPTILEPPCLIILDQFREEESDLVRKVFRLASQAPEYNFLVCSSANYPPAVSLGSVFQAMDLPFEPFMSWEDFYRFHSHTRTLAAAEIPPPPDPLPDAQWFSFVPGTALPFDPKACQLSATGFAGSSSGPPAPAQIISPSPEVPVNELFLYTNGIIGLAQICPPKLTSK</sequence>
<evidence type="ECO:0000313" key="2">
    <source>
        <dbReference type="Proteomes" id="UP001141327"/>
    </source>
</evidence>
<accession>A0ABQ8UMW8</accession>
<keyword evidence="2" id="KW-1185">Reference proteome</keyword>